<name>A0A3E3E2G6_9FIRM</name>
<comment type="similarity">
    <text evidence="2">Belongs to the acyltransferase 3 family.</text>
</comment>
<organism evidence="9 10">
    <name type="scientific">Anaerofustis stercorihominis</name>
    <dbReference type="NCBI Taxonomy" id="214853"/>
    <lineage>
        <taxon>Bacteria</taxon>
        <taxon>Bacillati</taxon>
        <taxon>Bacillota</taxon>
        <taxon>Clostridia</taxon>
        <taxon>Eubacteriales</taxon>
        <taxon>Eubacteriaceae</taxon>
        <taxon>Anaerofustis</taxon>
    </lineage>
</organism>
<feature type="transmembrane region" description="Helical" evidence="7">
    <location>
        <begin position="81"/>
        <end position="100"/>
    </location>
</feature>
<evidence type="ECO:0000259" key="8">
    <source>
        <dbReference type="Pfam" id="PF01757"/>
    </source>
</evidence>
<protein>
    <recommendedName>
        <fullName evidence="8">Acyltransferase 3 domain-containing protein</fullName>
    </recommendedName>
</protein>
<evidence type="ECO:0000313" key="10">
    <source>
        <dbReference type="Proteomes" id="UP000261212"/>
    </source>
</evidence>
<feature type="domain" description="Acyltransferase 3" evidence="8">
    <location>
        <begin position="7"/>
        <end position="326"/>
    </location>
</feature>
<feature type="transmembrane region" description="Helical" evidence="7">
    <location>
        <begin position="37"/>
        <end position="60"/>
    </location>
</feature>
<evidence type="ECO:0000256" key="7">
    <source>
        <dbReference type="SAM" id="Phobius"/>
    </source>
</evidence>
<keyword evidence="4 7" id="KW-0812">Transmembrane</keyword>
<feature type="transmembrane region" description="Helical" evidence="7">
    <location>
        <begin position="147"/>
        <end position="168"/>
    </location>
</feature>
<feature type="transmembrane region" description="Helical" evidence="7">
    <location>
        <begin position="12"/>
        <end position="31"/>
    </location>
</feature>
<dbReference type="GO" id="GO:0016413">
    <property type="term" value="F:O-acetyltransferase activity"/>
    <property type="evidence" value="ECO:0007669"/>
    <property type="project" value="TreeGrafter"/>
</dbReference>
<keyword evidence="6 7" id="KW-0472">Membrane</keyword>
<evidence type="ECO:0000256" key="5">
    <source>
        <dbReference type="ARBA" id="ARBA00022989"/>
    </source>
</evidence>
<evidence type="ECO:0000256" key="4">
    <source>
        <dbReference type="ARBA" id="ARBA00022692"/>
    </source>
</evidence>
<evidence type="ECO:0000313" key="9">
    <source>
        <dbReference type="EMBL" id="RGD75359.1"/>
    </source>
</evidence>
<keyword evidence="5 7" id="KW-1133">Transmembrane helix</keyword>
<evidence type="ECO:0000256" key="3">
    <source>
        <dbReference type="ARBA" id="ARBA00022475"/>
    </source>
</evidence>
<proteinExistence type="inferred from homology"/>
<dbReference type="AlphaFoldDB" id="A0A3E3E2G6"/>
<feature type="transmembrane region" description="Helical" evidence="7">
    <location>
        <begin position="188"/>
        <end position="207"/>
    </location>
</feature>
<dbReference type="Proteomes" id="UP000261212">
    <property type="component" value="Unassembled WGS sequence"/>
</dbReference>
<dbReference type="InterPro" id="IPR002656">
    <property type="entry name" value="Acyl_transf_3_dom"/>
</dbReference>
<dbReference type="GeneID" id="98000361"/>
<dbReference type="RefSeq" id="WP_007050030.1">
    <property type="nucleotide sequence ID" value="NZ_CABKNJ010000001.1"/>
</dbReference>
<keyword evidence="3" id="KW-1003">Cell membrane</keyword>
<feature type="transmembrane region" description="Helical" evidence="7">
    <location>
        <begin position="277"/>
        <end position="298"/>
    </location>
</feature>
<feature type="transmembrane region" description="Helical" evidence="7">
    <location>
        <begin position="120"/>
        <end position="140"/>
    </location>
</feature>
<dbReference type="Pfam" id="PF01757">
    <property type="entry name" value="Acyl_transf_3"/>
    <property type="match status" value="1"/>
</dbReference>
<dbReference type="PANTHER" id="PTHR40074:SF2">
    <property type="entry name" value="O-ACETYLTRANSFERASE WECH"/>
    <property type="match status" value="1"/>
</dbReference>
<comment type="caution">
    <text evidence="9">The sequence shown here is derived from an EMBL/GenBank/DDBJ whole genome shotgun (WGS) entry which is preliminary data.</text>
</comment>
<feature type="transmembrane region" description="Helical" evidence="7">
    <location>
        <begin position="310"/>
        <end position="330"/>
    </location>
</feature>
<evidence type="ECO:0000256" key="6">
    <source>
        <dbReference type="ARBA" id="ARBA00023136"/>
    </source>
</evidence>
<dbReference type="GO" id="GO:0005886">
    <property type="term" value="C:plasma membrane"/>
    <property type="evidence" value="ECO:0007669"/>
    <property type="project" value="UniProtKB-SubCell"/>
</dbReference>
<dbReference type="EMBL" id="QUSM01000002">
    <property type="protein sequence ID" value="RGD75359.1"/>
    <property type="molecule type" value="Genomic_DNA"/>
</dbReference>
<feature type="transmembrane region" description="Helical" evidence="7">
    <location>
        <begin position="219"/>
        <end position="239"/>
    </location>
</feature>
<accession>A0A3E3E2G6</accession>
<evidence type="ECO:0000256" key="1">
    <source>
        <dbReference type="ARBA" id="ARBA00004651"/>
    </source>
</evidence>
<reference evidence="9 10" key="1">
    <citation type="submission" date="2018-08" db="EMBL/GenBank/DDBJ databases">
        <title>A genome reference for cultivated species of the human gut microbiota.</title>
        <authorList>
            <person name="Zou Y."/>
            <person name="Xue W."/>
            <person name="Luo G."/>
        </authorList>
    </citation>
    <scope>NUCLEOTIDE SEQUENCE [LARGE SCALE GENOMIC DNA]</scope>
    <source>
        <strain evidence="9 10">AM25-6</strain>
    </source>
</reference>
<feature type="transmembrane region" description="Helical" evidence="7">
    <location>
        <begin position="245"/>
        <end position="265"/>
    </location>
</feature>
<dbReference type="GO" id="GO:0009246">
    <property type="term" value="P:enterobacterial common antigen biosynthetic process"/>
    <property type="evidence" value="ECO:0007669"/>
    <property type="project" value="TreeGrafter"/>
</dbReference>
<gene>
    <name evidence="9" type="ORF">DW687_03265</name>
</gene>
<evidence type="ECO:0000256" key="2">
    <source>
        <dbReference type="ARBA" id="ARBA00007400"/>
    </source>
</evidence>
<comment type="subcellular location">
    <subcellularLocation>
        <location evidence="1">Cell membrane</location>
        <topology evidence="1">Multi-pass membrane protein</topology>
    </subcellularLocation>
</comment>
<dbReference type="PANTHER" id="PTHR40074">
    <property type="entry name" value="O-ACETYLTRANSFERASE WECH"/>
    <property type="match status" value="1"/>
</dbReference>
<sequence>MKTFKYNGIDCFRLIAAFLIIAIHIGPLSSINNTLDFGFTYVLCRIAVPFFLMTTGYFILYPVAVEGNDNSRFLAFLKGTLILYVVSVILYLPVNIYSGAFNKSFSIWGVIRAFFLDGTFYHLWYLPAVLIGCIFVYLLCRKVNIKNVFIISLFLYLIGLFGDSYYGFIKNMHFINYFYDIIFKVTSFTRNGIFYAPVFLVLGMVLRKVKCNMQFKSKVIFFVISMSLMLMEGLLLHYFDIQRHTSMYIFLLPSMFFFFQILLDIKGDRYKDLRNISMYIYIIHPAFIITVRMFVKVFGSMSVFIDNSMLNYFIVSILSLLFAVIFNTLFTKYKEWRNV</sequence>